<keyword evidence="1" id="KW-0175">Coiled coil</keyword>
<evidence type="ECO:0000256" key="1">
    <source>
        <dbReference type="SAM" id="Coils"/>
    </source>
</evidence>
<organism evidence="2 3">
    <name type="scientific">Trichococcus palustris</name>
    <dbReference type="NCBI Taxonomy" id="140314"/>
    <lineage>
        <taxon>Bacteria</taxon>
        <taxon>Bacillati</taxon>
        <taxon>Bacillota</taxon>
        <taxon>Bacilli</taxon>
        <taxon>Lactobacillales</taxon>
        <taxon>Carnobacteriaceae</taxon>
        <taxon>Trichococcus</taxon>
    </lineage>
</organism>
<name>A0A143YK84_9LACT</name>
<feature type="coiled-coil region" evidence="1">
    <location>
        <begin position="299"/>
        <end position="467"/>
    </location>
</feature>
<accession>A0A143YK84</accession>
<sequence>MSRINAVRIINLNYNNNTMRIDDELFQLNGDSTLLSLRNGGGKTVLVQMMLAPFVTKRYRNLKDRSFSSYFTSTIPTYILVEWELDGAANKVLTGMMVRKRSYASDEDSKDDLEIVNFIHEYRGQNPNDIHNISLVETDEGRKKVKSFGNAKSLFESLKKNQECNFNYYDMTHYQQSKSYFEKLKEYQINHKEWESIIHKINLKESGLSELFVESKSAEGLIEKWFLKTVEDKLNIDEDKIENFRKIVFRYAKQYRENKSKIDKKASIEEIFVDGESIRSHADALQTCKNERSAFENRIANLVMTIDRKKAELDSLKENLREQTARIAEEMEDIRYEKLSLEIYRCQEEKERVEGTIARAQNDLDANGLLLQEQEQLRNILECAKLFEEYRNFSKEVQSLENELEILKSDTKDMSSERDNLGYTLGVHYGKEQEAARKNSAEIALAVEKLEDGIEKAETEVNSLNTDWNQAASALGRVDERIKGFEESEGRFNKRYDVRFMRNLTGYYDEGMLSGAELDYRKQWDAVSKRIAALNDLLHNKSEEKRSQERDEMDARTKQATDNEKLKNTIHMFQQFEQELSERKDTLKYIGFSEEQLFEKDSIVDAFDKRITATRKEQTKLHSQLEKEKAERNKLQTGKIAELPGDIAAEFRKRDILVTYGMEWLRNSENAKAAGEKLVRDNPFIPYSLIMNRRDIENLEKEPIESFTSYPIVILCREELDHAFASGEKKLLALGKVNFLISFNNKLIDKEELEIIVRKKKEDILGLEDRIQEKQNEIDFLEGKKNQVFSTRVDKESYSSAEADKKALEGEISYTDQKLSDLRTSISAITKECDSAAAELKLKRDEDGALRRRMDDLEEFRGEYAKYCGHLERQKQLKDEEAAILSQLDEQKNLKKALEADKGKQEERLRYLQNNELRIGEKLESYRAFKEGTLVEKDIEDIESRFESLSKKITDDVKNLEDRLEREQKRFESKENELTAKMKEYALEESQFKEVWHDLYKEQQTRREIVRLRKKTEEINAEITGYSKEIAVIETTIKGHFADLKKNHGKEDPKTRNEIKDYDFAETISVLEDRKKGIEQAASKLESQMKRISENRSALVEYDYFPVVSEVEIEVDYEELDRFRGEMLRDYKRSQSDENEKSIQLGREIERVLRKKVFNSDDFFRIPLETLNDLSNDPNALLGNLDIIFDSYRTLMEKLAADIELIQKEKENVLQSIFDYIREVHENLGKIDKNSSINIRGRSIKMLRIILPDWEENQALYKQRLNDLLDTVTARTLDRLDQNENAEETISAAITTKNLYNEVVTISSIEIKLFKIEEERERQITWNDVAKNSGGEGFLSAFVILSSLLSYMGRDETDIFAEKENSKVLVMDNPFAQTNADHLLKPLMEIAKKSNTQLVCLSGLGGDSIYNRFDNIYVLNLISSKLKGSVQFLRGEHLKGEETEEVMESSNFKITEEIDQMDLF</sequence>
<protein>
    <recommendedName>
        <fullName evidence="4">Chromosome segregation ATPase</fullName>
    </recommendedName>
</protein>
<feature type="coiled-coil region" evidence="1">
    <location>
        <begin position="1068"/>
        <end position="1095"/>
    </location>
</feature>
<feature type="coiled-coil region" evidence="1">
    <location>
        <begin position="871"/>
        <end position="915"/>
    </location>
</feature>
<dbReference type="Proteomes" id="UP000242754">
    <property type="component" value="Unassembled WGS sequence"/>
</dbReference>
<feature type="coiled-coil region" evidence="1">
    <location>
        <begin position="950"/>
        <end position="1022"/>
    </location>
</feature>
<proteinExistence type="predicted"/>
<keyword evidence="3" id="KW-1185">Reference proteome</keyword>
<gene>
    <name evidence="2" type="ORF">Tpal_1110</name>
</gene>
<reference evidence="2" key="1">
    <citation type="submission" date="2016-02" db="EMBL/GenBank/DDBJ databases">
        <authorList>
            <person name="Wen L."/>
            <person name="He K."/>
            <person name="Yang H."/>
        </authorList>
    </citation>
    <scope>NUCLEOTIDE SEQUENCE [LARGE SCALE GENOMIC DNA]</scope>
    <source>
        <strain evidence="2">Trichococcus palustris</strain>
    </source>
</reference>
<dbReference type="RefSeq" id="WP_087032371.1">
    <property type="nucleotide sequence ID" value="NZ_FJNE01000003.1"/>
</dbReference>
<dbReference type="OrthoDB" id="9815057at2"/>
<feature type="coiled-coil region" evidence="1">
    <location>
        <begin position="750"/>
        <end position="784"/>
    </location>
</feature>
<evidence type="ECO:0008006" key="4">
    <source>
        <dbReference type="Google" id="ProtNLM"/>
    </source>
</evidence>
<evidence type="ECO:0000313" key="2">
    <source>
        <dbReference type="EMBL" id="CZQ89249.1"/>
    </source>
</evidence>
<dbReference type="STRING" id="140314.SAMN04488076_12020"/>
<dbReference type="EMBL" id="FJNE01000003">
    <property type="protein sequence ID" value="CZQ89249.1"/>
    <property type="molecule type" value="Genomic_DNA"/>
</dbReference>
<evidence type="ECO:0000313" key="3">
    <source>
        <dbReference type="Proteomes" id="UP000242754"/>
    </source>
</evidence>